<comment type="subcellular location">
    <subcellularLocation>
        <location evidence="1">Secreted</location>
    </subcellularLocation>
</comment>
<evidence type="ECO:0000256" key="3">
    <source>
        <dbReference type="ARBA" id="ARBA00022525"/>
    </source>
</evidence>
<feature type="region of interest" description="Disordered" evidence="4">
    <location>
        <begin position="240"/>
        <end position="261"/>
    </location>
</feature>
<proteinExistence type="inferred from homology"/>
<organism evidence="6 7">
    <name type="scientific">Rhamnusium bicolor</name>
    <dbReference type="NCBI Taxonomy" id="1586634"/>
    <lineage>
        <taxon>Eukaryota</taxon>
        <taxon>Metazoa</taxon>
        <taxon>Ecdysozoa</taxon>
        <taxon>Arthropoda</taxon>
        <taxon>Hexapoda</taxon>
        <taxon>Insecta</taxon>
        <taxon>Pterygota</taxon>
        <taxon>Neoptera</taxon>
        <taxon>Endopterygota</taxon>
        <taxon>Coleoptera</taxon>
        <taxon>Polyphaga</taxon>
        <taxon>Cucujiformia</taxon>
        <taxon>Chrysomeloidea</taxon>
        <taxon>Cerambycidae</taxon>
        <taxon>Lepturinae</taxon>
        <taxon>Rhagiini</taxon>
        <taxon>Rhamnusium</taxon>
    </lineage>
</organism>
<accession>A0AAV8WMT9</accession>
<dbReference type="GO" id="GO:0005576">
    <property type="term" value="C:extracellular region"/>
    <property type="evidence" value="ECO:0007669"/>
    <property type="project" value="UniProtKB-SubCell"/>
</dbReference>
<evidence type="ECO:0000256" key="5">
    <source>
        <dbReference type="SAM" id="SignalP"/>
    </source>
</evidence>
<dbReference type="PANTHER" id="PTHR21066:SF17">
    <property type="entry name" value="AGAP011368-PA"/>
    <property type="match status" value="1"/>
</dbReference>
<evidence type="ECO:0000256" key="2">
    <source>
        <dbReference type="ARBA" id="ARBA00008098"/>
    </source>
</evidence>
<dbReference type="InterPro" id="IPR052295">
    <property type="entry name" value="Odorant-binding_protein"/>
</dbReference>
<dbReference type="Proteomes" id="UP001162156">
    <property type="component" value="Unassembled WGS sequence"/>
</dbReference>
<protein>
    <submittedName>
        <fullName evidence="6">Uncharacterized protein</fullName>
    </submittedName>
</protein>
<comment type="similarity">
    <text evidence="2">Belongs to the PBP/GOBP family.</text>
</comment>
<feature type="chain" id="PRO_5043552523" evidence="5">
    <location>
        <begin position="21"/>
        <end position="261"/>
    </location>
</feature>
<keyword evidence="5" id="KW-0732">Signal</keyword>
<comment type="caution">
    <text evidence="6">The sequence shown here is derived from an EMBL/GenBank/DDBJ whole genome shotgun (WGS) entry which is preliminary data.</text>
</comment>
<evidence type="ECO:0000313" key="7">
    <source>
        <dbReference type="Proteomes" id="UP001162156"/>
    </source>
</evidence>
<gene>
    <name evidence="6" type="ORF">NQ314_020012</name>
</gene>
<dbReference type="EMBL" id="JANEYF010005625">
    <property type="protein sequence ID" value="KAJ8927515.1"/>
    <property type="molecule type" value="Genomic_DNA"/>
</dbReference>
<dbReference type="Gene3D" id="1.10.238.270">
    <property type="match status" value="1"/>
</dbReference>
<evidence type="ECO:0000313" key="6">
    <source>
        <dbReference type="EMBL" id="KAJ8927515.1"/>
    </source>
</evidence>
<name>A0AAV8WMT9_9CUCU</name>
<keyword evidence="7" id="KW-1185">Reference proteome</keyword>
<keyword evidence="3" id="KW-0964">Secreted</keyword>
<dbReference type="PANTHER" id="PTHR21066">
    <property type="entry name" value="ODORANT-BINDING PROTEIN 59A-RELATED"/>
    <property type="match status" value="1"/>
</dbReference>
<evidence type="ECO:0000256" key="4">
    <source>
        <dbReference type="SAM" id="MobiDB-lite"/>
    </source>
</evidence>
<sequence length="261" mass="29825">MNNVVTYCALLATAAVAVTAYNFEDPEFNQILARDLEDLYETYSPYSQPRNRRDEEAVEKDEKCRPGRRWGKLCCAEDLVHKVHEADRDVKRSCFKELFAKDKPEKPEFDLFKCGKPRKHKKRNDILLRLTLKLMTVCPKLIIIDIFQLDSDGNPKEEEFSTFVKETFSAESWLTSLQDKVISTCLDEAKNATANRDASDSESCNPAGAMMAHCLFREIQLNCPAEQIKDEKSCARLQERIKGHDFFSPPPPPGAIEEPDN</sequence>
<reference evidence="6" key="1">
    <citation type="journal article" date="2023" name="Insect Mol. Biol.">
        <title>Genome sequencing provides insights into the evolution of gene families encoding plant cell wall-degrading enzymes in longhorned beetles.</title>
        <authorList>
            <person name="Shin N.R."/>
            <person name="Okamura Y."/>
            <person name="Kirsch R."/>
            <person name="Pauchet Y."/>
        </authorList>
    </citation>
    <scope>NUCLEOTIDE SEQUENCE</scope>
    <source>
        <strain evidence="6">RBIC_L_NR</strain>
    </source>
</reference>
<evidence type="ECO:0000256" key="1">
    <source>
        <dbReference type="ARBA" id="ARBA00004613"/>
    </source>
</evidence>
<dbReference type="AlphaFoldDB" id="A0AAV8WMT9"/>
<feature type="signal peptide" evidence="5">
    <location>
        <begin position="1"/>
        <end position="20"/>
    </location>
</feature>